<protein>
    <submittedName>
        <fullName evidence="2">Uncharacterized protein</fullName>
    </submittedName>
</protein>
<comment type="caution">
    <text evidence="2">The sequence shown here is derived from an EMBL/GenBank/DDBJ whole genome shotgun (WGS) entry which is preliminary data.</text>
</comment>
<accession>A0A4R8L8F0</accession>
<dbReference type="Proteomes" id="UP000295509">
    <property type="component" value="Unassembled WGS sequence"/>
</dbReference>
<gene>
    <name evidence="2" type="ORF">BX592_1331</name>
    <name evidence="1" type="ORF">BX592_1569</name>
</gene>
<sequence length="30" mass="3573">MAQTLYDKLWNSHVVHTEDDGTTLLYIDRH</sequence>
<name>A0A4R8L8F0_9BURK</name>
<evidence type="ECO:0000313" key="2">
    <source>
        <dbReference type="EMBL" id="TDY38200.1"/>
    </source>
</evidence>
<feature type="non-terminal residue" evidence="2">
    <location>
        <position position="30"/>
    </location>
</feature>
<dbReference type="EMBL" id="SORE01000056">
    <property type="protein sequence ID" value="TDY31237.1"/>
    <property type="molecule type" value="Genomic_DNA"/>
</dbReference>
<dbReference type="EMBL" id="SORE01000033">
    <property type="protein sequence ID" value="TDY38200.1"/>
    <property type="molecule type" value="Genomic_DNA"/>
</dbReference>
<evidence type="ECO:0000313" key="3">
    <source>
        <dbReference type="Proteomes" id="UP000295509"/>
    </source>
</evidence>
<dbReference type="AlphaFoldDB" id="A0A4R8L8F0"/>
<keyword evidence="3" id="KW-1185">Reference proteome</keyword>
<proteinExistence type="predicted"/>
<organism evidence="2 3">
    <name type="scientific">Paraburkholderia rhizosphaerae</name>
    <dbReference type="NCBI Taxonomy" id="480658"/>
    <lineage>
        <taxon>Bacteria</taxon>
        <taxon>Pseudomonadati</taxon>
        <taxon>Pseudomonadota</taxon>
        <taxon>Betaproteobacteria</taxon>
        <taxon>Burkholderiales</taxon>
        <taxon>Burkholderiaceae</taxon>
        <taxon>Paraburkholderia</taxon>
    </lineage>
</organism>
<evidence type="ECO:0000313" key="1">
    <source>
        <dbReference type="EMBL" id="TDY31237.1"/>
    </source>
</evidence>
<reference evidence="2 3" key="1">
    <citation type="submission" date="2019-03" db="EMBL/GenBank/DDBJ databases">
        <title>Genomic Encyclopedia of Type Strains, Phase III (KMG-III): the genomes of soil and plant-associated and newly described type strains.</title>
        <authorList>
            <person name="Whitman W."/>
        </authorList>
    </citation>
    <scope>NUCLEOTIDE SEQUENCE [LARGE SCALE GENOMIC DNA]</scope>
    <source>
        <strain evidence="2 3">LMG 29544</strain>
    </source>
</reference>